<evidence type="ECO:0000256" key="1">
    <source>
        <dbReference type="SAM" id="MobiDB-lite"/>
    </source>
</evidence>
<dbReference type="EMBL" id="LOYH01000027">
    <property type="protein sequence ID" value="KVK86119.1"/>
    <property type="molecule type" value="Genomic_DNA"/>
</dbReference>
<comment type="caution">
    <text evidence="2">The sequence shown here is derived from an EMBL/GenBank/DDBJ whole genome shotgun (WGS) entry which is preliminary data.</text>
</comment>
<name>A0A118KL37_BURCE</name>
<gene>
    <name evidence="2" type="ORF">WS90_07485</name>
</gene>
<sequence>MPKPNGARARRRPTNVNVATCDASTHAPIANDASSGPRVTTRQAGPAPACASGSTRRTIAPDAGRLA</sequence>
<feature type="region of interest" description="Disordered" evidence="1">
    <location>
        <begin position="1"/>
        <end position="67"/>
    </location>
</feature>
<evidence type="ECO:0000313" key="2">
    <source>
        <dbReference type="EMBL" id="KVK86119.1"/>
    </source>
</evidence>
<dbReference type="AlphaFoldDB" id="A0A118KL37"/>
<organism evidence="2 3">
    <name type="scientific">Burkholderia cepacia</name>
    <name type="common">Pseudomonas cepacia</name>
    <dbReference type="NCBI Taxonomy" id="292"/>
    <lineage>
        <taxon>Bacteria</taxon>
        <taxon>Pseudomonadati</taxon>
        <taxon>Pseudomonadota</taxon>
        <taxon>Betaproteobacteria</taxon>
        <taxon>Burkholderiales</taxon>
        <taxon>Burkholderiaceae</taxon>
        <taxon>Burkholderia</taxon>
        <taxon>Burkholderia cepacia complex</taxon>
    </lineage>
</organism>
<feature type="compositionally biased region" description="Polar residues" evidence="1">
    <location>
        <begin position="32"/>
        <end position="43"/>
    </location>
</feature>
<evidence type="ECO:0000313" key="3">
    <source>
        <dbReference type="Proteomes" id="UP000069001"/>
    </source>
</evidence>
<proteinExistence type="predicted"/>
<protein>
    <submittedName>
        <fullName evidence="2">Uncharacterized protein</fullName>
    </submittedName>
</protein>
<accession>A0A118KL37</accession>
<dbReference type="Proteomes" id="UP000069001">
    <property type="component" value="Unassembled WGS sequence"/>
</dbReference>
<reference evidence="2 3" key="1">
    <citation type="submission" date="2015-11" db="EMBL/GenBank/DDBJ databases">
        <title>Expanding the genomic diversity of Burkholderia species for the development of highly accurate diagnostics.</title>
        <authorList>
            <person name="Sahl J."/>
            <person name="Keim P."/>
            <person name="Wagner D."/>
        </authorList>
    </citation>
    <scope>NUCLEOTIDE SEQUENCE [LARGE SCALE GENOMIC DNA]</scope>
    <source>
        <strain evidence="2 3">MSMB1302</strain>
    </source>
</reference>